<protein>
    <submittedName>
        <fullName evidence="2">Uncharacterized protein</fullName>
    </submittedName>
</protein>
<evidence type="ECO:0000313" key="2">
    <source>
        <dbReference type="EMBL" id="KAF2742861.1"/>
    </source>
</evidence>
<gene>
    <name evidence="2" type="ORF">M011DRAFT_471895</name>
</gene>
<sequence>MQRQNKNALPAGGQNGTQSGLMASRYAMGGGQRLAAANNGPGLPQRPQGPQGGISSNRLGNPANAPTRPIGGRLSIAPARYDEQYTGSAPNPPAWSLPEQPQHRPANGRFNAPPPDHTGDGLKQEFPRNNIATHALQTTLPRNLAVQPAEAPVKISLKKAAAKIAGPAAKPAAAMTTGASIKPNGPDPLAENVGPKEDLQAAVGRPSAAPRIQPAGVTSEKPAKTTSDKTSSQAEKLLQQLAVEGSSLKSNGTSKPDLAAMFARLSAQPANSISASGSEAGAAPATKQAVTAPAKPTPVAAPEKPTPVAAPKKPTHDAASEKPTLIATTDYQAKNIKPAQSKSTTPTPNVQVSNESTATDEQNSLTAVEAYLLKAYEALQIFGSSDLGPGNPAKVLWSTARRLRIVFTPGALPMAPADLFELQCRCAKAVDAFLKNMANGRLKEIEVKVIRDFLFVSHGDLLLLNSMLVEEGLFNPYMLENLCDLCTALRDPLKEAFVPTKDLELAQADLHATLSAANQKPNGEAAKADTKLNGTDAGKKAGSEEIAVGTQPTRKDVKAEDRTTTGLQGPVEHLEAWPTSQKRDKVAGSRTAMLKGLGHLTTYHQIQSVVWGGRLESIHLPPKAGDFAMVKFVTAEGCRKYFDATENGIEVPTEKGKLVILVEQSAGPNSVSDVLQHCIEGDVSRCVRAIGADEDWSDVALRRLAMETSKAKGDIDIIARGKTAKGLHFIEFRFATIYHALNFKRELHNDEEWEACNIVYSTDPCEAASGVHLNDENV</sequence>
<organism evidence="2 3">
    <name type="scientific">Sporormia fimetaria CBS 119925</name>
    <dbReference type="NCBI Taxonomy" id="1340428"/>
    <lineage>
        <taxon>Eukaryota</taxon>
        <taxon>Fungi</taxon>
        <taxon>Dikarya</taxon>
        <taxon>Ascomycota</taxon>
        <taxon>Pezizomycotina</taxon>
        <taxon>Dothideomycetes</taxon>
        <taxon>Pleosporomycetidae</taxon>
        <taxon>Pleosporales</taxon>
        <taxon>Sporormiaceae</taxon>
        <taxon>Sporormia</taxon>
    </lineage>
</organism>
<feature type="region of interest" description="Disordered" evidence="1">
    <location>
        <begin position="273"/>
        <end position="361"/>
    </location>
</feature>
<name>A0A6A6V0M0_9PLEO</name>
<feature type="compositionally biased region" description="Polar residues" evidence="1">
    <location>
        <begin position="326"/>
        <end position="361"/>
    </location>
</feature>
<reference evidence="2" key="1">
    <citation type="journal article" date="2020" name="Stud. Mycol.">
        <title>101 Dothideomycetes genomes: a test case for predicting lifestyles and emergence of pathogens.</title>
        <authorList>
            <person name="Haridas S."/>
            <person name="Albert R."/>
            <person name="Binder M."/>
            <person name="Bloem J."/>
            <person name="Labutti K."/>
            <person name="Salamov A."/>
            <person name="Andreopoulos B."/>
            <person name="Baker S."/>
            <person name="Barry K."/>
            <person name="Bills G."/>
            <person name="Bluhm B."/>
            <person name="Cannon C."/>
            <person name="Castanera R."/>
            <person name="Culley D."/>
            <person name="Daum C."/>
            <person name="Ezra D."/>
            <person name="Gonzalez J."/>
            <person name="Henrissat B."/>
            <person name="Kuo A."/>
            <person name="Liang C."/>
            <person name="Lipzen A."/>
            <person name="Lutzoni F."/>
            <person name="Magnuson J."/>
            <person name="Mondo S."/>
            <person name="Nolan M."/>
            <person name="Ohm R."/>
            <person name="Pangilinan J."/>
            <person name="Park H.-J."/>
            <person name="Ramirez L."/>
            <person name="Alfaro M."/>
            <person name="Sun H."/>
            <person name="Tritt A."/>
            <person name="Yoshinaga Y."/>
            <person name="Zwiers L.-H."/>
            <person name="Turgeon B."/>
            <person name="Goodwin S."/>
            <person name="Spatafora J."/>
            <person name="Crous P."/>
            <person name="Grigoriev I."/>
        </authorList>
    </citation>
    <scope>NUCLEOTIDE SEQUENCE</scope>
    <source>
        <strain evidence="2">CBS 119925</strain>
    </source>
</reference>
<feature type="region of interest" description="Disordered" evidence="1">
    <location>
        <begin position="1"/>
        <end position="125"/>
    </location>
</feature>
<feature type="compositionally biased region" description="Basic and acidic residues" evidence="1">
    <location>
        <begin position="553"/>
        <end position="563"/>
    </location>
</feature>
<dbReference type="Proteomes" id="UP000799440">
    <property type="component" value="Unassembled WGS sequence"/>
</dbReference>
<feature type="compositionally biased region" description="Low complexity" evidence="1">
    <location>
        <begin position="273"/>
        <end position="312"/>
    </location>
</feature>
<feature type="region of interest" description="Disordered" evidence="1">
    <location>
        <begin position="516"/>
        <end position="564"/>
    </location>
</feature>
<feature type="compositionally biased region" description="Low complexity" evidence="1">
    <location>
        <begin position="40"/>
        <end position="49"/>
    </location>
</feature>
<dbReference type="AlphaFoldDB" id="A0A6A6V0M0"/>
<proteinExistence type="predicted"/>
<accession>A0A6A6V0M0</accession>
<dbReference type="OrthoDB" id="422086at2759"/>
<feature type="region of interest" description="Disordered" evidence="1">
    <location>
        <begin position="176"/>
        <end position="236"/>
    </location>
</feature>
<evidence type="ECO:0000256" key="1">
    <source>
        <dbReference type="SAM" id="MobiDB-lite"/>
    </source>
</evidence>
<evidence type="ECO:0000313" key="3">
    <source>
        <dbReference type="Proteomes" id="UP000799440"/>
    </source>
</evidence>
<keyword evidence="3" id="KW-1185">Reference proteome</keyword>
<dbReference type="EMBL" id="MU006603">
    <property type="protein sequence ID" value="KAF2742861.1"/>
    <property type="molecule type" value="Genomic_DNA"/>
</dbReference>